<comment type="caution">
    <text evidence="1">The sequence shown here is derived from an EMBL/GenBank/DDBJ whole genome shotgun (WGS) entry which is preliminary data.</text>
</comment>
<keyword evidence="2" id="KW-1185">Reference proteome</keyword>
<dbReference type="InterPro" id="IPR050977">
    <property type="entry name" value="Fungal_Meroterpenoid_Isomerase"/>
</dbReference>
<accession>A0A8H7ATS9</accession>
<dbReference type="AlphaFoldDB" id="A0A8H7ATS9"/>
<dbReference type="OrthoDB" id="3758478at2759"/>
<dbReference type="Gene3D" id="3.10.450.50">
    <property type="match status" value="1"/>
</dbReference>
<dbReference type="PANTHER" id="PTHR39598">
    <property type="entry name" value="AUSTINOL SYNTHESIS PROTEIN F-RELATED"/>
    <property type="match status" value="1"/>
</dbReference>
<evidence type="ECO:0008006" key="3">
    <source>
        <dbReference type="Google" id="ProtNLM"/>
    </source>
</evidence>
<proteinExistence type="predicted"/>
<evidence type="ECO:0000313" key="2">
    <source>
        <dbReference type="Proteomes" id="UP000606974"/>
    </source>
</evidence>
<protein>
    <recommendedName>
        <fullName evidence="3">SnoaL-like domain-containing protein</fullName>
    </recommendedName>
</protein>
<name>A0A8H7ATS9_9EURO</name>
<dbReference type="EMBL" id="JAACFV010000008">
    <property type="protein sequence ID" value="KAF7513031.1"/>
    <property type="molecule type" value="Genomic_DNA"/>
</dbReference>
<dbReference type="Proteomes" id="UP000606974">
    <property type="component" value="Unassembled WGS sequence"/>
</dbReference>
<dbReference type="PANTHER" id="PTHR39598:SF1">
    <property type="entry name" value="AUSTINOID BIOSYNTHESIS CLUSTERS PROTEIN F-RELATED"/>
    <property type="match status" value="1"/>
</dbReference>
<reference evidence="1" key="1">
    <citation type="submission" date="2020-02" db="EMBL/GenBank/DDBJ databases">
        <authorList>
            <person name="Palmer J.M."/>
        </authorList>
    </citation>
    <scope>NUCLEOTIDE SEQUENCE</scope>
    <source>
        <strain evidence="1">EPUS1.4</strain>
        <tissue evidence="1">Thallus</tissue>
    </source>
</reference>
<sequence length="148" mass="16517">MAPADTLKATANQFVEAANSLDMDRMIAVRSPDCVAYILPKSLAREPMSNEKFRQTYTGMVSNFRHLAYQVQSTVVDTTLNTVVMHIIADGETIAGPWLNEYMYTLQMTEDGTQVRGIHEFIDTAKSKENRERLLAKVAEVKQADASA</sequence>
<dbReference type="SUPFAM" id="SSF54427">
    <property type="entry name" value="NTF2-like"/>
    <property type="match status" value="1"/>
</dbReference>
<dbReference type="InterPro" id="IPR032710">
    <property type="entry name" value="NTF2-like_dom_sf"/>
</dbReference>
<organism evidence="1 2">
    <name type="scientific">Endocarpon pusillum</name>
    <dbReference type="NCBI Taxonomy" id="364733"/>
    <lineage>
        <taxon>Eukaryota</taxon>
        <taxon>Fungi</taxon>
        <taxon>Dikarya</taxon>
        <taxon>Ascomycota</taxon>
        <taxon>Pezizomycotina</taxon>
        <taxon>Eurotiomycetes</taxon>
        <taxon>Chaetothyriomycetidae</taxon>
        <taxon>Verrucariales</taxon>
        <taxon>Verrucariaceae</taxon>
        <taxon>Endocarpon</taxon>
    </lineage>
</organism>
<gene>
    <name evidence="1" type="ORF">GJ744_011297</name>
</gene>
<evidence type="ECO:0000313" key="1">
    <source>
        <dbReference type="EMBL" id="KAF7513031.1"/>
    </source>
</evidence>